<evidence type="ECO:0000256" key="1">
    <source>
        <dbReference type="SAM" id="MobiDB-lite"/>
    </source>
</evidence>
<accession>X7Z0V5</accession>
<comment type="caution">
    <text evidence="2">The sequence shown here is derived from an EMBL/GenBank/DDBJ whole genome shotgun (WGS) entry which is preliminary data.</text>
</comment>
<protein>
    <submittedName>
        <fullName evidence="2">Uncharacterized protein</fullName>
    </submittedName>
</protein>
<evidence type="ECO:0000313" key="2">
    <source>
        <dbReference type="EMBL" id="EUA12388.1"/>
    </source>
</evidence>
<dbReference type="PATRIC" id="fig|1299334.3.peg.9026"/>
<feature type="region of interest" description="Disordered" evidence="1">
    <location>
        <begin position="13"/>
        <end position="45"/>
    </location>
</feature>
<dbReference type="AlphaFoldDB" id="X7Z0V5"/>
<proteinExistence type="predicted"/>
<gene>
    <name evidence="2" type="ORF">I553_3974</name>
</gene>
<feature type="compositionally biased region" description="Low complexity" evidence="1">
    <location>
        <begin position="13"/>
        <end position="23"/>
    </location>
</feature>
<sequence>MVINSRSSVIAVVPVPSGNSPSPGHRPRIDSRLNSFDDNASASIP</sequence>
<dbReference type="EMBL" id="JAOB01000084">
    <property type="protein sequence ID" value="EUA12388.1"/>
    <property type="molecule type" value="Genomic_DNA"/>
</dbReference>
<organism evidence="2">
    <name type="scientific">Mycobacterium xenopi 4042</name>
    <dbReference type="NCBI Taxonomy" id="1299334"/>
    <lineage>
        <taxon>Bacteria</taxon>
        <taxon>Bacillati</taxon>
        <taxon>Actinomycetota</taxon>
        <taxon>Actinomycetes</taxon>
        <taxon>Mycobacteriales</taxon>
        <taxon>Mycobacteriaceae</taxon>
        <taxon>Mycobacterium</taxon>
    </lineage>
</organism>
<feature type="compositionally biased region" description="Polar residues" evidence="1">
    <location>
        <begin position="32"/>
        <end position="45"/>
    </location>
</feature>
<name>X7Z0V5_MYCXE</name>
<reference evidence="2" key="1">
    <citation type="submission" date="2014-01" db="EMBL/GenBank/DDBJ databases">
        <authorList>
            <person name="Brown-Elliot B."/>
            <person name="Wallace R."/>
            <person name="Lenaerts A."/>
            <person name="Ordway D."/>
            <person name="DeGroote M.A."/>
            <person name="Parker T."/>
            <person name="Sizemore C."/>
            <person name="Tallon L.J."/>
            <person name="Sadzewicz L.K."/>
            <person name="Sengamalay N."/>
            <person name="Fraser C.M."/>
            <person name="Hine E."/>
            <person name="Shefchek K.A."/>
            <person name="Das S.P."/>
            <person name="Tettelin H."/>
        </authorList>
    </citation>
    <scope>NUCLEOTIDE SEQUENCE [LARGE SCALE GENOMIC DNA]</scope>
    <source>
        <strain evidence="2">4042</strain>
    </source>
</reference>